<dbReference type="InterPro" id="IPR036259">
    <property type="entry name" value="MFS_trans_sf"/>
</dbReference>
<dbReference type="HOGENOM" id="CLU_001265_61_2_11"/>
<dbReference type="EMBL" id="LK022848">
    <property type="protein sequence ID" value="CDR13903.1"/>
    <property type="molecule type" value="Genomic_DNA"/>
</dbReference>
<feature type="transmembrane region" description="Helical" evidence="6">
    <location>
        <begin position="98"/>
        <end position="118"/>
    </location>
</feature>
<dbReference type="RefSeq" id="WP_044578498.1">
    <property type="nucleotide sequence ID" value="NZ_BAABDR010000055.1"/>
</dbReference>
<gene>
    <name evidence="9" type="ORF">J2Z30_001121</name>
    <name evidence="8" type="ORF">SIRAN8167</name>
</gene>
<reference evidence="8" key="1">
    <citation type="submission" date="2014-05" db="EMBL/GenBank/DDBJ databases">
        <authorList>
            <person name="Horn Fabian"/>
        </authorList>
    </citation>
    <scope>NUCLEOTIDE SEQUENCE</scope>
</reference>
<dbReference type="PROSITE" id="PS50850">
    <property type="entry name" value="MFS"/>
    <property type="match status" value="1"/>
</dbReference>
<feature type="transmembrane region" description="Helical" evidence="6">
    <location>
        <begin position="265"/>
        <end position="283"/>
    </location>
</feature>
<dbReference type="Pfam" id="PF07690">
    <property type="entry name" value="MFS_1"/>
    <property type="match status" value="1"/>
</dbReference>
<dbReference type="GO" id="GO:0022857">
    <property type="term" value="F:transmembrane transporter activity"/>
    <property type="evidence" value="ECO:0007669"/>
    <property type="project" value="InterPro"/>
</dbReference>
<dbReference type="PANTHER" id="PTHR43124:SF3">
    <property type="entry name" value="CHLORAMPHENICOL EFFLUX PUMP RV0191"/>
    <property type="match status" value="1"/>
</dbReference>
<dbReference type="PRINTS" id="PR01035">
    <property type="entry name" value="TCRTETA"/>
</dbReference>
<evidence type="ECO:0000313" key="8">
    <source>
        <dbReference type="EMBL" id="CDR13903.1"/>
    </source>
</evidence>
<feature type="transmembrane region" description="Helical" evidence="6">
    <location>
        <begin position="68"/>
        <end position="86"/>
    </location>
</feature>
<evidence type="ECO:0000256" key="3">
    <source>
        <dbReference type="ARBA" id="ARBA00022692"/>
    </source>
</evidence>
<feature type="transmembrane region" description="Helical" evidence="6">
    <location>
        <begin position="361"/>
        <end position="379"/>
    </location>
</feature>
<feature type="domain" description="Major facilitator superfamily (MFS) profile" evidence="7">
    <location>
        <begin position="3"/>
        <end position="382"/>
    </location>
</feature>
<dbReference type="InterPro" id="IPR011701">
    <property type="entry name" value="MFS"/>
</dbReference>
<dbReference type="InterPro" id="IPR050189">
    <property type="entry name" value="MFS_Efflux_Transporters"/>
</dbReference>
<dbReference type="InterPro" id="IPR020846">
    <property type="entry name" value="MFS_dom"/>
</dbReference>
<keyword evidence="3 6" id="KW-0812">Transmembrane</keyword>
<evidence type="ECO:0000256" key="4">
    <source>
        <dbReference type="ARBA" id="ARBA00022989"/>
    </source>
</evidence>
<feature type="transmembrane region" description="Helical" evidence="6">
    <location>
        <begin position="130"/>
        <end position="153"/>
    </location>
</feature>
<dbReference type="InterPro" id="IPR001958">
    <property type="entry name" value="Tet-R_TetA/multi-R_MdtG-like"/>
</dbReference>
<dbReference type="Gene3D" id="1.20.1250.20">
    <property type="entry name" value="MFS general substrate transporter like domains"/>
    <property type="match status" value="2"/>
</dbReference>
<evidence type="ECO:0000259" key="7">
    <source>
        <dbReference type="PROSITE" id="PS50850"/>
    </source>
</evidence>
<keyword evidence="5 6" id="KW-0472">Membrane</keyword>
<evidence type="ECO:0000256" key="6">
    <source>
        <dbReference type="SAM" id="Phobius"/>
    </source>
</evidence>
<dbReference type="Proteomes" id="UP000756710">
    <property type="component" value="Unassembled WGS sequence"/>
</dbReference>
<evidence type="ECO:0000256" key="2">
    <source>
        <dbReference type="ARBA" id="ARBA00022475"/>
    </source>
</evidence>
<keyword evidence="10" id="KW-1185">Reference proteome</keyword>
<feature type="transmembrane region" description="Helical" evidence="6">
    <location>
        <begin position="159"/>
        <end position="180"/>
    </location>
</feature>
<name>A0A060ZZK7_9ACTN</name>
<dbReference type="SUPFAM" id="SSF103473">
    <property type="entry name" value="MFS general substrate transporter"/>
    <property type="match status" value="1"/>
</dbReference>
<evidence type="ECO:0000256" key="1">
    <source>
        <dbReference type="ARBA" id="ARBA00004651"/>
    </source>
</evidence>
<dbReference type="AlphaFoldDB" id="A0A060ZZK7"/>
<feature type="transmembrane region" description="Helical" evidence="6">
    <location>
        <begin position="201"/>
        <end position="221"/>
    </location>
</feature>
<sequence>MFRLLSLTLAAFAIGISEFVLVGLLPAIAADVHADLGTAGLLVTVYALAITVFSPLLTSWLSRYDSRAMLAGLMALFALGNLAVAVSPNLTGLMLGRAAAGAAHGTVFALGAPVAASLVPKDKAGRAIALMFLGLTVAMVIGVPAGTAIGTAIGWRATFTLVAALGLAAALTLWAVLPSASGERGVLLREQLALLAYRPLALTYVVTALGFGATFAVFTYLEPLLTRHAGYTAPAVTWILVLFGAATVAGNLVGGRLTDRRGAVLTIRTALTGLIVSLVALLATQGHSAAIAVNIAVWGVFAFLISPAVQTHAVALASVHGPGAEKAASGLNIAAFNAGIATASFAGGLVLDHGDPARTPWVAIALALAALVATTGIAARHAPRQDANASGRGAGASLR</sequence>
<evidence type="ECO:0000313" key="10">
    <source>
        <dbReference type="Proteomes" id="UP000756710"/>
    </source>
</evidence>
<feature type="transmembrane region" description="Helical" evidence="6">
    <location>
        <begin position="289"/>
        <end position="309"/>
    </location>
</feature>
<keyword evidence="2" id="KW-1003">Cell membrane</keyword>
<evidence type="ECO:0000256" key="5">
    <source>
        <dbReference type="ARBA" id="ARBA00023136"/>
    </source>
</evidence>
<dbReference type="EMBL" id="JAGGLR010000002">
    <property type="protein sequence ID" value="MBP2060123.1"/>
    <property type="molecule type" value="Genomic_DNA"/>
</dbReference>
<feature type="transmembrane region" description="Helical" evidence="6">
    <location>
        <begin position="233"/>
        <end position="253"/>
    </location>
</feature>
<dbReference type="GO" id="GO:0005886">
    <property type="term" value="C:plasma membrane"/>
    <property type="evidence" value="ECO:0007669"/>
    <property type="project" value="UniProtKB-SubCell"/>
</dbReference>
<feature type="transmembrane region" description="Helical" evidence="6">
    <location>
        <begin position="39"/>
        <end position="61"/>
    </location>
</feature>
<feature type="transmembrane region" description="Helical" evidence="6">
    <location>
        <begin position="330"/>
        <end position="349"/>
    </location>
</feature>
<dbReference type="PANTHER" id="PTHR43124">
    <property type="entry name" value="PURINE EFFLUX PUMP PBUE"/>
    <property type="match status" value="1"/>
</dbReference>
<organism evidence="8">
    <name type="scientific">Streptomyces iranensis</name>
    <dbReference type="NCBI Taxonomy" id="576784"/>
    <lineage>
        <taxon>Bacteria</taxon>
        <taxon>Bacillati</taxon>
        <taxon>Actinomycetota</taxon>
        <taxon>Actinomycetes</taxon>
        <taxon>Kitasatosporales</taxon>
        <taxon>Streptomycetaceae</taxon>
        <taxon>Streptomyces</taxon>
        <taxon>Streptomyces violaceusniger group</taxon>
    </lineage>
</organism>
<proteinExistence type="predicted"/>
<reference evidence="9 10" key="2">
    <citation type="submission" date="2021-03" db="EMBL/GenBank/DDBJ databases">
        <title>Genomic Encyclopedia of Type Strains, Phase IV (KMG-IV): sequencing the most valuable type-strain genomes for metagenomic binning, comparative biology and taxonomic classification.</title>
        <authorList>
            <person name="Goeker M."/>
        </authorList>
    </citation>
    <scope>NUCLEOTIDE SEQUENCE [LARGE SCALE GENOMIC DNA]</scope>
    <source>
        <strain evidence="9 10">DSM 41954</strain>
    </source>
</reference>
<dbReference type="CDD" id="cd17324">
    <property type="entry name" value="MFS_NepI_like"/>
    <property type="match status" value="1"/>
</dbReference>
<keyword evidence="4 6" id="KW-1133">Transmembrane helix</keyword>
<comment type="subcellular location">
    <subcellularLocation>
        <location evidence="1">Cell membrane</location>
        <topology evidence="1">Multi-pass membrane protein</topology>
    </subcellularLocation>
</comment>
<protein>
    <submittedName>
        <fullName evidence="9">MFS family arabinose efflux permease</fullName>
    </submittedName>
    <submittedName>
        <fullName evidence="8">Transmembrane efflux protein</fullName>
    </submittedName>
</protein>
<evidence type="ECO:0000313" key="9">
    <source>
        <dbReference type="EMBL" id="MBP2060123.1"/>
    </source>
</evidence>
<accession>A0A060ZZK7</accession>